<dbReference type="InterPro" id="IPR014001">
    <property type="entry name" value="Helicase_ATP-bd"/>
</dbReference>
<dbReference type="RefSeq" id="WP_252661782.1">
    <property type="nucleotide sequence ID" value="NZ_CP098611.1"/>
</dbReference>
<dbReference type="InterPro" id="IPR001650">
    <property type="entry name" value="Helicase_C-like"/>
</dbReference>
<evidence type="ECO:0000313" key="12">
    <source>
        <dbReference type="EMBL" id="USR90091.1"/>
    </source>
</evidence>
<dbReference type="PANTHER" id="PTHR47959:SF1">
    <property type="entry name" value="ATP-DEPENDENT RNA HELICASE DBPA"/>
    <property type="match status" value="1"/>
</dbReference>
<evidence type="ECO:0000256" key="1">
    <source>
        <dbReference type="ARBA" id="ARBA00022741"/>
    </source>
</evidence>
<reference evidence="12" key="1">
    <citation type="submission" date="2022-06" db="EMBL/GenBank/DDBJ databases">
        <title>Genome sequence of Phormidium yuhuli AB48 isolated from an industrial photobioreactor environment.</title>
        <authorList>
            <person name="Qiu Y."/>
            <person name="Noonan A.J.C."/>
            <person name="Dofher K."/>
            <person name="Koch M."/>
            <person name="Kieft B."/>
            <person name="Lin X."/>
            <person name="Ziels R.M."/>
            <person name="Hallam S.J."/>
        </authorList>
    </citation>
    <scope>NUCLEOTIDE SEQUENCE</scope>
    <source>
        <strain evidence="12">AB48</strain>
    </source>
</reference>
<feature type="region of interest" description="Disordered" evidence="8">
    <location>
        <begin position="470"/>
        <end position="494"/>
    </location>
</feature>
<proteinExistence type="inferred from homology"/>
<evidence type="ECO:0000256" key="7">
    <source>
        <dbReference type="RuleBase" id="RU000492"/>
    </source>
</evidence>
<keyword evidence="13" id="KW-1185">Reference proteome</keyword>
<dbReference type="InterPro" id="IPR050079">
    <property type="entry name" value="DEAD_box_RNA_helicase"/>
</dbReference>
<keyword evidence="2 7" id="KW-0378">Hydrolase</keyword>
<evidence type="ECO:0000256" key="4">
    <source>
        <dbReference type="ARBA" id="ARBA00022840"/>
    </source>
</evidence>
<dbReference type="PROSITE" id="PS51192">
    <property type="entry name" value="HELICASE_ATP_BIND_1"/>
    <property type="match status" value="1"/>
</dbReference>
<dbReference type="CDD" id="cd00268">
    <property type="entry name" value="DEADc"/>
    <property type="match status" value="1"/>
</dbReference>
<dbReference type="SMART" id="SM00490">
    <property type="entry name" value="HELICc"/>
    <property type="match status" value="1"/>
</dbReference>
<dbReference type="InterPro" id="IPR000629">
    <property type="entry name" value="RNA-helicase_DEAD-box_CS"/>
</dbReference>
<protein>
    <submittedName>
        <fullName evidence="12">DEAD/DEAH box helicase</fullName>
    </submittedName>
</protein>
<comment type="similarity">
    <text evidence="5 7">Belongs to the DEAD box helicase family.</text>
</comment>
<evidence type="ECO:0000256" key="6">
    <source>
        <dbReference type="PROSITE-ProRule" id="PRU00552"/>
    </source>
</evidence>
<keyword evidence="4 7" id="KW-0067">ATP-binding</keyword>
<dbReference type="PROSITE" id="PS51195">
    <property type="entry name" value="Q_MOTIF"/>
    <property type="match status" value="1"/>
</dbReference>
<feature type="domain" description="Helicase C-terminal" evidence="10">
    <location>
        <begin position="241"/>
        <end position="403"/>
    </location>
</feature>
<evidence type="ECO:0000259" key="9">
    <source>
        <dbReference type="PROSITE" id="PS51192"/>
    </source>
</evidence>
<sequence length="494" mass="55294">MTSVTSEQTSQPQTNTDTPSVVDDTPATFEAFDLRPEILEGIQEAGFRAPSPIQQQAIPVILQGRDAIARAQTGTGKTAAFGLPAMNAVHRDSSEGVQVLVIVPTRELASQVSDELYRLGRCAGIRTVAVYGGQSIDRQVSLIRRGAQVVTATPGRLLDHLKSNRLKDFAPSIVILDEADEMLDMGFLDDIEEIFTYLPKERQTLLFSATLPSAIRQLSKKILTDPLSIDVTPKDSTVNTDITQRYYVLEEREREEALVRLIDTEAPNKALIFCRTKKETDMLCTTLVSRGYAASSLHGDMQQRQRNEAIESFKRGRIDLLIATDVAARGLDINDVTHVFNYHIPFDSDSYVHRIGRTGRAGRKGTAITLVTPLEFKKLTRIMHIAGSPMVYGEVPTIGEAKKQYQVELASKLQHQHIQEEAVELLQRLEEDVDINQIACKALSMLLEQQPVGGPSRIGFSVQEVENLLHRSKRRKSSPRKRRNNYRPRRSNRR</sequence>
<keyword evidence="1 7" id="KW-0547">Nucleotide-binding</keyword>
<dbReference type="PROSITE" id="PS51194">
    <property type="entry name" value="HELICASE_CTER"/>
    <property type="match status" value="1"/>
</dbReference>
<evidence type="ECO:0000256" key="3">
    <source>
        <dbReference type="ARBA" id="ARBA00022806"/>
    </source>
</evidence>
<feature type="region of interest" description="Disordered" evidence="8">
    <location>
        <begin position="1"/>
        <end position="25"/>
    </location>
</feature>
<dbReference type="InterPro" id="IPR014014">
    <property type="entry name" value="RNA_helicase_DEAD_Q_motif"/>
</dbReference>
<dbReference type="CDD" id="cd18787">
    <property type="entry name" value="SF2_C_DEAD"/>
    <property type="match status" value="1"/>
</dbReference>
<gene>
    <name evidence="12" type="ORF">NEA10_14715</name>
</gene>
<evidence type="ECO:0000256" key="5">
    <source>
        <dbReference type="ARBA" id="ARBA00038437"/>
    </source>
</evidence>
<dbReference type="InterPro" id="IPR044742">
    <property type="entry name" value="DEAD/DEAH_RhlB"/>
</dbReference>
<keyword evidence="3 7" id="KW-0347">Helicase</keyword>
<dbReference type="GO" id="GO:0004386">
    <property type="term" value="F:helicase activity"/>
    <property type="evidence" value="ECO:0007669"/>
    <property type="project" value="UniProtKB-KW"/>
</dbReference>
<evidence type="ECO:0000313" key="13">
    <source>
        <dbReference type="Proteomes" id="UP001056708"/>
    </source>
</evidence>
<evidence type="ECO:0000259" key="10">
    <source>
        <dbReference type="PROSITE" id="PS51194"/>
    </source>
</evidence>
<accession>A0ABY5AMC9</accession>
<feature type="short sequence motif" description="Q motif" evidence="6">
    <location>
        <begin position="27"/>
        <end position="55"/>
    </location>
</feature>
<dbReference type="EMBL" id="CP098611">
    <property type="protein sequence ID" value="USR90091.1"/>
    <property type="molecule type" value="Genomic_DNA"/>
</dbReference>
<dbReference type="SUPFAM" id="SSF52540">
    <property type="entry name" value="P-loop containing nucleoside triphosphate hydrolases"/>
    <property type="match status" value="1"/>
</dbReference>
<dbReference type="InterPro" id="IPR027417">
    <property type="entry name" value="P-loop_NTPase"/>
</dbReference>
<evidence type="ECO:0000256" key="2">
    <source>
        <dbReference type="ARBA" id="ARBA00022801"/>
    </source>
</evidence>
<organism evidence="12 13">
    <name type="scientific">Phormidium yuhuli AB48</name>
    <dbReference type="NCBI Taxonomy" id="2940671"/>
    <lineage>
        <taxon>Bacteria</taxon>
        <taxon>Bacillati</taxon>
        <taxon>Cyanobacteriota</taxon>
        <taxon>Cyanophyceae</taxon>
        <taxon>Oscillatoriophycideae</taxon>
        <taxon>Oscillatoriales</taxon>
        <taxon>Oscillatoriaceae</taxon>
        <taxon>Phormidium</taxon>
        <taxon>Phormidium yuhuli</taxon>
    </lineage>
</organism>
<dbReference type="Proteomes" id="UP001056708">
    <property type="component" value="Chromosome"/>
</dbReference>
<evidence type="ECO:0000256" key="8">
    <source>
        <dbReference type="SAM" id="MobiDB-lite"/>
    </source>
</evidence>
<feature type="compositionally biased region" description="Polar residues" evidence="8">
    <location>
        <begin position="1"/>
        <end position="19"/>
    </location>
</feature>
<dbReference type="PROSITE" id="PS00039">
    <property type="entry name" value="DEAD_ATP_HELICASE"/>
    <property type="match status" value="1"/>
</dbReference>
<name>A0ABY5AMC9_9CYAN</name>
<dbReference type="Pfam" id="PF00270">
    <property type="entry name" value="DEAD"/>
    <property type="match status" value="1"/>
</dbReference>
<dbReference type="InterPro" id="IPR011545">
    <property type="entry name" value="DEAD/DEAH_box_helicase_dom"/>
</dbReference>
<dbReference type="SMART" id="SM00487">
    <property type="entry name" value="DEXDc"/>
    <property type="match status" value="1"/>
</dbReference>
<evidence type="ECO:0000259" key="11">
    <source>
        <dbReference type="PROSITE" id="PS51195"/>
    </source>
</evidence>
<feature type="domain" description="Helicase ATP-binding" evidence="9">
    <location>
        <begin position="58"/>
        <end position="229"/>
    </location>
</feature>
<feature type="domain" description="DEAD-box RNA helicase Q" evidence="11">
    <location>
        <begin position="27"/>
        <end position="55"/>
    </location>
</feature>
<dbReference type="Gene3D" id="3.40.50.300">
    <property type="entry name" value="P-loop containing nucleotide triphosphate hydrolases"/>
    <property type="match status" value="2"/>
</dbReference>
<dbReference type="Pfam" id="PF00271">
    <property type="entry name" value="Helicase_C"/>
    <property type="match status" value="1"/>
</dbReference>
<dbReference type="PANTHER" id="PTHR47959">
    <property type="entry name" value="ATP-DEPENDENT RNA HELICASE RHLE-RELATED"/>
    <property type="match status" value="1"/>
</dbReference>